<dbReference type="NCBIfam" id="TIGR02532">
    <property type="entry name" value="IV_pilin_GFxxxE"/>
    <property type="match status" value="1"/>
</dbReference>
<dbReference type="GO" id="GO:0030420">
    <property type="term" value="P:establishment of competence for transformation"/>
    <property type="evidence" value="ECO:0007669"/>
    <property type="project" value="UniProtKB-KW"/>
</dbReference>
<name>A0A8D5UGM0_9BACL</name>
<dbReference type="SUPFAM" id="SSF54523">
    <property type="entry name" value="Pili subunits"/>
    <property type="match status" value="1"/>
</dbReference>
<evidence type="ECO:0000256" key="3">
    <source>
        <dbReference type="SAM" id="Phobius"/>
    </source>
</evidence>
<dbReference type="InterPro" id="IPR012902">
    <property type="entry name" value="N_methyl_site"/>
</dbReference>
<keyword evidence="3" id="KW-1133">Transmembrane helix</keyword>
<dbReference type="AlphaFoldDB" id="A0A8D5UGM0"/>
<accession>A0A8D5UGM0</accession>
<comment type="subcellular location">
    <subcellularLocation>
        <location evidence="1">Cell surface</location>
    </subcellularLocation>
</comment>
<dbReference type="KEGG" id="pabs:JIR001_21160"/>
<feature type="transmembrane region" description="Helical" evidence="3">
    <location>
        <begin position="12"/>
        <end position="34"/>
    </location>
</feature>
<evidence type="ECO:0000313" key="4">
    <source>
        <dbReference type="EMBL" id="BCU82333.1"/>
    </source>
</evidence>
<dbReference type="EMBL" id="AP024601">
    <property type="protein sequence ID" value="BCU82333.1"/>
    <property type="molecule type" value="Genomic_DNA"/>
</dbReference>
<dbReference type="InterPro" id="IPR045584">
    <property type="entry name" value="Pilin-like"/>
</dbReference>
<proteinExistence type="predicted"/>
<dbReference type="Proteomes" id="UP000677436">
    <property type="component" value="Chromosome"/>
</dbReference>
<dbReference type="GO" id="GO:0009986">
    <property type="term" value="C:cell surface"/>
    <property type="evidence" value="ECO:0007669"/>
    <property type="project" value="UniProtKB-SubCell"/>
</dbReference>
<evidence type="ECO:0008006" key="6">
    <source>
        <dbReference type="Google" id="ProtNLM"/>
    </source>
</evidence>
<sequence>MKKFGVERGFTLAEVLTALMILGLLAVTAIPAFAELRIRQQVQDERFEAVQLIQEQMERLQRERVVPPVNRTMEMSRAGTMFRVTLHKKWIHSRLLESEVVIRWRDFRKQEQLLRLRARQFMP</sequence>
<evidence type="ECO:0000256" key="2">
    <source>
        <dbReference type="ARBA" id="ARBA00023287"/>
    </source>
</evidence>
<evidence type="ECO:0000313" key="5">
    <source>
        <dbReference type="Proteomes" id="UP000677436"/>
    </source>
</evidence>
<gene>
    <name evidence="4" type="ORF">JIR001_21160</name>
</gene>
<dbReference type="RefSeq" id="WP_212772681.1">
    <property type="nucleotide sequence ID" value="NZ_AP024601.1"/>
</dbReference>
<dbReference type="Gene3D" id="3.30.700.10">
    <property type="entry name" value="Glycoprotein, Type 4 Pilin"/>
    <property type="match status" value="1"/>
</dbReference>
<keyword evidence="3" id="KW-0472">Membrane</keyword>
<reference evidence="4" key="2">
    <citation type="journal article" date="2021" name="Microbiol. Resour. Announc.">
        <title>Complete Genome Sequence of Polycladomyces abyssicola JIR-001T, Isolated from Hemipelagic Sediment in Deep Seawater.</title>
        <authorList>
            <person name="Tsubouchi T."/>
            <person name="Kaneko Y."/>
        </authorList>
    </citation>
    <scope>NUCLEOTIDE SEQUENCE</scope>
    <source>
        <strain evidence="4">JIR-001</strain>
    </source>
</reference>
<organism evidence="4 5">
    <name type="scientific">Polycladomyces abyssicola</name>
    <dbReference type="NCBI Taxonomy" id="1125966"/>
    <lineage>
        <taxon>Bacteria</taxon>
        <taxon>Bacillati</taxon>
        <taxon>Bacillota</taxon>
        <taxon>Bacilli</taxon>
        <taxon>Bacillales</taxon>
        <taxon>Thermoactinomycetaceae</taxon>
        <taxon>Polycladomyces</taxon>
    </lineage>
</organism>
<dbReference type="Pfam" id="PF07963">
    <property type="entry name" value="N_methyl"/>
    <property type="match status" value="1"/>
</dbReference>
<keyword evidence="5" id="KW-1185">Reference proteome</keyword>
<protein>
    <recommendedName>
        <fullName evidence="6">Prepilin-type N-terminal cleavage/methylation domain-containing protein</fullName>
    </recommendedName>
</protein>
<evidence type="ECO:0000256" key="1">
    <source>
        <dbReference type="ARBA" id="ARBA00004241"/>
    </source>
</evidence>
<reference evidence="4" key="1">
    <citation type="journal article" date="2013" name="Int. J. Syst. Evol. Microbiol.">
        <title>Polycladomyces abyssicola gen. nov., sp. nov., a thermophilic filamentous bacterium isolated from hemipelagic sediment.</title>
        <authorList>
            <person name="Tsubouchi T."/>
            <person name="Shimane Y."/>
            <person name="Mori K."/>
            <person name="Usui K."/>
            <person name="Hiraki T."/>
            <person name="Tame A."/>
            <person name="Uematsu K."/>
            <person name="Maruyama T."/>
            <person name="Hatada Y."/>
        </authorList>
    </citation>
    <scope>NUCLEOTIDE SEQUENCE</scope>
    <source>
        <strain evidence="4">JIR-001</strain>
    </source>
</reference>
<keyword evidence="2" id="KW-0178">Competence</keyword>
<keyword evidence="3" id="KW-0812">Transmembrane</keyword>